<dbReference type="SMART" id="SM00034">
    <property type="entry name" value="CLECT"/>
    <property type="match status" value="1"/>
</dbReference>
<dbReference type="SUPFAM" id="SSF56436">
    <property type="entry name" value="C-type lectin-like"/>
    <property type="match status" value="1"/>
</dbReference>
<feature type="compositionally biased region" description="Polar residues" evidence="12">
    <location>
        <begin position="1"/>
        <end position="21"/>
    </location>
</feature>
<dbReference type="GeneID" id="105002149"/>
<evidence type="ECO:0000256" key="11">
    <source>
        <dbReference type="SAM" id="Coils"/>
    </source>
</evidence>
<dbReference type="Gene3D" id="3.10.100.10">
    <property type="entry name" value="Mannose-Binding Protein A, subunit A"/>
    <property type="match status" value="1"/>
</dbReference>
<sequence>MSDQEVTYSTLRFLQSPSESQNRLKPDGTQRPDKTEEKVSQYILEKHRQEEALRNLSQKYDVMQNDNYLNKQLLTKKTSECDRLNETLQQIKGLSDLVFTEKKGCYHKKNSSESLPNTGELKEVSWWCWGVNCYYFTAETNNWMGCNQICQSHNSCLLKIDDAKELNLLQSQTCQNYYWIGLSFSKMENRWKWIDNGIPSRLNLTIMDHRFGKNECAFLTSTRIETIDCYNTYNCICEKRIDCFNKH</sequence>
<evidence type="ECO:0000256" key="12">
    <source>
        <dbReference type="SAM" id="MobiDB-lite"/>
    </source>
</evidence>
<evidence type="ECO:0000256" key="4">
    <source>
        <dbReference type="ARBA" id="ARBA00022889"/>
    </source>
</evidence>
<evidence type="ECO:0000256" key="2">
    <source>
        <dbReference type="ARBA" id="ARBA00022692"/>
    </source>
</evidence>
<dbReference type="GO" id="GO:0007155">
    <property type="term" value="P:cell adhesion"/>
    <property type="evidence" value="ECO:0007669"/>
    <property type="project" value="UniProtKB-KW"/>
</dbReference>
<dbReference type="Pfam" id="PF00059">
    <property type="entry name" value="Lectin_C"/>
    <property type="match status" value="1"/>
</dbReference>
<dbReference type="AlphaFoldDB" id="A0A6P3IXF8"/>
<name>A0A6P3IXF8_BISBB</name>
<dbReference type="GO" id="GO:0030246">
    <property type="term" value="F:carbohydrate binding"/>
    <property type="evidence" value="ECO:0007669"/>
    <property type="project" value="UniProtKB-KW"/>
</dbReference>
<dbReference type="PROSITE" id="PS50041">
    <property type="entry name" value="C_TYPE_LECTIN_2"/>
    <property type="match status" value="1"/>
</dbReference>
<dbReference type="Pfam" id="PF08391">
    <property type="entry name" value="Ly49"/>
    <property type="match status" value="1"/>
</dbReference>
<dbReference type="InterPro" id="IPR052013">
    <property type="entry name" value="Mouse_KLRs"/>
</dbReference>
<dbReference type="InterPro" id="IPR016187">
    <property type="entry name" value="CTDL_fold"/>
</dbReference>
<evidence type="ECO:0000256" key="10">
    <source>
        <dbReference type="ARBA" id="ARBA00023180"/>
    </source>
</evidence>
<keyword evidence="7" id="KW-0472">Membrane</keyword>
<keyword evidence="11" id="KW-0175">Coiled coil</keyword>
<evidence type="ECO:0000313" key="15">
    <source>
        <dbReference type="RefSeq" id="XP_010856969.1"/>
    </source>
</evidence>
<keyword evidence="2" id="KW-0812">Transmembrane</keyword>
<organism evidence="14 15">
    <name type="scientific">Bison bison bison</name>
    <name type="common">North American plains bison</name>
    <dbReference type="NCBI Taxonomy" id="43346"/>
    <lineage>
        <taxon>Eukaryota</taxon>
        <taxon>Metazoa</taxon>
        <taxon>Chordata</taxon>
        <taxon>Craniata</taxon>
        <taxon>Vertebrata</taxon>
        <taxon>Euteleostomi</taxon>
        <taxon>Mammalia</taxon>
        <taxon>Eutheria</taxon>
        <taxon>Laurasiatheria</taxon>
        <taxon>Artiodactyla</taxon>
        <taxon>Ruminantia</taxon>
        <taxon>Pecora</taxon>
        <taxon>Bovidae</taxon>
        <taxon>Bovinae</taxon>
        <taxon>Bison</taxon>
    </lineage>
</organism>
<keyword evidence="3" id="KW-0430">Lectin</keyword>
<feature type="coiled-coil region" evidence="11">
    <location>
        <begin position="39"/>
        <end position="66"/>
    </location>
</feature>
<keyword evidence="5" id="KW-0735">Signal-anchor</keyword>
<feature type="compositionally biased region" description="Basic and acidic residues" evidence="12">
    <location>
        <begin position="22"/>
        <end position="37"/>
    </location>
</feature>
<dbReference type="RefSeq" id="XP_010856969.1">
    <property type="nucleotide sequence ID" value="XM_010858667.1"/>
</dbReference>
<keyword evidence="14" id="KW-1185">Reference proteome</keyword>
<proteinExistence type="predicted"/>
<evidence type="ECO:0000256" key="6">
    <source>
        <dbReference type="ARBA" id="ARBA00022989"/>
    </source>
</evidence>
<evidence type="ECO:0000256" key="5">
    <source>
        <dbReference type="ARBA" id="ARBA00022968"/>
    </source>
</evidence>
<feature type="domain" description="C-type lectin" evidence="13">
    <location>
        <begin position="129"/>
        <end position="238"/>
    </location>
</feature>
<keyword evidence="9" id="KW-0675">Receptor</keyword>
<feature type="region of interest" description="Disordered" evidence="12">
    <location>
        <begin position="1"/>
        <end position="37"/>
    </location>
</feature>
<dbReference type="InterPro" id="IPR013600">
    <property type="entry name" value="Ly49_N"/>
</dbReference>
<dbReference type="PANTHER" id="PTHR46329:SF1">
    <property type="entry name" value="KILLER CELL LECTIN-LIKE RECEPTOR 2"/>
    <property type="match status" value="1"/>
</dbReference>
<keyword evidence="10" id="KW-0325">Glycoprotein</keyword>
<comment type="subcellular location">
    <subcellularLocation>
        <location evidence="1">Membrane</location>
        <topology evidence="1">Single-pass type II membrane protein</topology>
    </subcellularLocation>
</comment>
<gene>
    <name evidence="15" type="primary">LOC105002149</name>
</gene>
<evidence type="ECO:0000256" key="3">
    <source>
        <dbReference type="ARBA" id="ARBA00022734"/>
    </source>
</evidence>
<evidence type="ECO:0000256" key="1">
    <source>
        <dbReference type="ARBA" id="ARBA00004606"/>
    </source>
</evidence>
<keyword evidence="8" id="KW-1015">Disulfide bond</keyword>
<dbReference type="InterPro" id="IPR033992">
    <property type="entry name" value="NKR-like_CTLD"/>
</dbReference>
<protein>
    <submittedName>
        <fullName evidence="15">Killer cell lectin-like receptor 2 isoform X2</fullName>
    </submittedName>
</protein>
<dbReference type="PANTHER" id="PTHR46329">
    <property type="entry name" value="KILLER CELL LECTIN-LIKE RECEPTOR 2"/>
    <property type="match status" value="1"/>
</dbReference>
<dbReference type="Proteomes" id="UP000515208">
    <property type="component" value="Unplaced"/>
</dbReference>
<evidence type="ECO:0000256" key="8">
    <source>
        <dbReference type="ARBA" id="ARBA00023157"/>
    </source>
</evidence>
<accession>A0A6P3IXF8</accession>
<dbReference type="InterPro" id="IPR001304">
    <property type="entry name" value="C-type_lectin-like"/>
</dbReference>
<dbReference type="InterPro" id="IPR016186">
    <property type="entry name" value="C-type_lectin-like/link_sf"/>
</dbReference>
<evidence type="ECO:0000256" key="7">
    <source>
        <dbReference type="ARBA" id="ARBA00023136"/>
    </source>
</evidence>
<evidence type="ECO:0000259" key="13">
    <source>
        <dbReference type="PROSITE" id="PS50041"/>
    </source>
</evidence>
<dbReference type="CDD" id="cd03593">
    <property type="entry name" value="CLECT_NK_receptors_like"/>
    <property type="match status" value="1"/>
</dbReference>
<keyword evidence="6" id="KW-1133">Transmembrane helix</keyword>
<dbReference type="GO" id="GO:0005886">
    <property type="term" value="C:plasma membrane"/>
    <property type="evidence" value="ECO:0007669"/>
    <property type="project" value="UniProtKB-ARBA"/>
</dbReference>
<reference evidence="15" key="1">
    <citation type="submission" date="2025-08" db="UniProtKB">
        <authorList>
            <consortium name="RefSeq"/>
        </authorList>
    </citation>
    <scope>IDENTIFICATION</scope>
    <source>
        <tissue evidence="15">Blood</tissue>
    </source>
</reference>
<evidence type="ECO:0000256" key="9">
    <source>
        <dbReference type="ARBA" id="ARBA00023170"/>
    </source>
</evidence>
<keyword evidence="4" id="KW-0130">Cell adhesion</keyword>
<evidence type="ECO:0000313" key="14">
    <source>
        <dbReference type="Proteomes" id="UP000515208"/>
    </source>
</evidence>